<dbReference type="Gene3D" id="2.60.40.2340">
    <property type="match status" value="1"/>
</dbReference>
<gene>
    <name evidence="1" type="ORF">SAMN05660349_00617</name>
</gene>
<dbReference type="Proteomes" id="UP000190852">
    <property type="component" value="Unassembled WGS sequence"/>
</dbReference>
<protein>
    <submittedName>
        <fullName evidence="1">Uncharacterized protein</fullName>
    </submittedName>
</protein>
<keyword evidence="2" id="KW-1185">Reference proteome</keyword>
<evidence type="ECO:0000313" key="2">
    <source>
        <dbReference type="Proteomes" id="UP000190852"/>
    </source>
</evidence>
<proteinExistence type="predicted"/>
<evidence type="ECO:0000313" key="1">
    <source>
        <dbReference type="EMBL" id="SKB33021.1"/>
    </source>
</evidence>
<reference evidence="2" key="1">
    <citation type="submission" date="2017-02" db="EMBL/GenBank/DDBJ databases">
        <authorList>
            <person name="Varghese N."/>
            <person name="Submissions S."/>
        </authorList>
    </citation>
    <scope>NUCLEOTIDE SEQUENCE [LARGE SCALE GENOMIC DNA]</scope>
    <source>
        <strain evidence="2">DSM 24967</strain>
    </source>
</reference>
<sequence length="331" mass="36036">MEASDNLNNLESMKLTKYLLFVFILLAQLSCVKDPLDDVNAGGWNHERKVLNIKFENQVGVATIETTSASTGDITLSINVAAIPDLSQVKLADIEMSYQANASISVGDALNFENESRTASFLVTSATGETREYKIHVNEFTESLVGVWEVKDLTVYGGTGPEYGGGAVLQLASKSWCWSETVGPDKECDNTLTFTMTDITDDGNTSGICINDAGADGKYADFIFAGSMNKENPGVPLDLKKFYRQIPEGKSTWVRNYSAGTITFTDANGKVTTGSLVGAGKEDLGNGLSMTVQNNAFAFNLNGTDDWSAIYSDYDKFAKKARRYWISVVKR</sequence>
<accession>A0A1T5ADE3</accession>
<name>A0A1T5ADE3_9BACT</name>
<dbReference type="EMBL" id="FUYQ01000003">
    <property type="protein sequence ID" value="SKB33021.1"/>
    <property type="molecule type" value="Genomic_DNA"/>
</dbReference>
<dbReference type="AlphaFoldDB" id="A0A1T5ADE3"/>
<organism evidence="1 2">
    <name type="scientific">Parabacteroides chartae</name>
    <dbReference type="NCBI Taxonomy" id="1037355"/>
    <lineage>
        <taxon>Bacteria</taxon>
        <taxon>Pseudomonadati</taxon>
        <taxon>Bacteroidota</taxon>
        <taxon>Bacteroidia</taxon>
        <taxon>Bacteroidales</taxon>
        <taxon>Tannerellaceae</taxon>
        <taxon>Parabacteroides</taxon>
    </lineage>
</organism>